<dbReference type="PANTHER" id="PTHR11019:SF159">
    <property type="entry name" value="TRANSCRIPTIONAL REGULATOR-RELATED"/>
    <property type="match status" value="1"/>
</dbReference>
<dbReference type="PANTHER" id="PTHR11019">
    <property type="entry name" value="HTH-TYPE TRANSCRIPTIONAL REGULATOR NIMR"/>
    <property type="match status" value="1"/>
</dbReference>
<dbReference type="RefSeq" id="WP_226749252.1">
    <property type="nucleotide sequence ID" value="NZ_JAJATZ010000012.1"/>
</dbReference>
<keyword evidence="1" id="KW-0805">Transcription regulation</keyword>
<evidence type="ECO:0000256" key="1">
    <source>
        <dbReference type="ARBA" id="ARBA00023015"/>
    </source>
</evidence>
<comment type="caution">
    <text evidence="6">The sequence shown here is derived from an EMBL/GenBank/DDBJ whole genome shotgun (WGS) entry which is preliminary data.</text>
</comment>
<evidence type="ECO:0000313" key="6">
    <source>
        <dbReference type="EMBL" id="MCB5200789.1"/>
    </source>
</evidence>
<reference evidence="6" key="1">
    <citation type="submission" date="2021-10" db="EMBL/GenBank/DDBJ databases">
        <title>Loktanella gaetbuli sp. nov., isolated from a tidal flat.</title>
        <authorList>
            <person name="Park S."/>
            <person name="Yoon J.-H."/>
        </authorList>
    </citation>
    <scope>NUCLEOTIDE SEQUENCE</scope>
    <source>
        <strain evidence="6">TSTF-M6</strain>
    </source>
</reference>
<keyword evidence="4" id="KW-0804">Transcription</keyword>
<dbReference type="InterPro" id="IPR011051">
    <property type="entry name" value="RmlC_Cupin_sf"/>
</dbReference>
<dbReference type="Pfam" id="PF12833">
    <property type="entry name" value="HTH_18"/>
    <property type="match status" value="1"/>
</dbReference>
<dbReference type="SMART" id="SM00342">
    <property type="entry name" value="HTH_ARAC"/>
    <property type="match status" value="1"/>
</dbReference>
<evidence type="ECO:0000256" key="2">
    <source>
        <dbReference type="ARBA" id="ARBA00023125"/>
    </source>
</evidence>
<accession>A0ABS8BYV2</accession>
<keyword evidence="7" id="KW-1185">Reference proteome</keyword>
<dbReference type="Gene3D" id="1.10.10.60">
    <property type="entry name" value="Homeodomain-like"/>
    <property type="match status" value="1"/>
</dbReference>
<dbReference type="CDD" id="cd06999">
    <property type="entry name" value="cupin_HpaA-like_N"/>
    <property type="match status" value="1"/>
</dbReference>
<dbReference type="Pfam" id="PF02311">
    <property type="entry name" value="AraC_binding"/>
    <property type="match status" value="1"/>
</dbReference>
<dbReference type="InterPro" id="IPR047264">
    <property type="entry name" value="Cupin_HpaA-like_N"/>
</dbReference>
<evidence type="ECO:0000313" key="7">
    <source>
        <dbReference type="Proteomes" id="UP001138961"/>
    </source>
</evidence>
<dbReference type="SUPFAM" id="SSF51182">
    <property type="entry name" value="RmlC-like cupins"/>
    <property type="match status" value="1"/>
</dbReference>
<gene>
    <name evidence="6" type="ORF">LGQ03_16245</name>
</gene>
<dbReference type="Proteomes" id="UP001138961">
    <property type="component" value="Unassembled WGS sequence"/>
</dbReference>
<proteinExistence type="predicted"/>
<dbReference type="PRINTS" id="PR00032">
    <property type="entry name" value="HTHARAC"/>
</dbReference>
<dbReference type="PROSITE" id="PS00041">
    <property type="entry name" value="HTH_ARAC_FAMILY_1"/>
    <property type="match status" value="1"/>
</dbReference>
<evidence type="ECO:0000259" key="5">
    <source>
        <dbReference type="PROSITE" id="PS01124"/>
    </source>
</evidence>
<sequence>MTNAIKLPDYALFGERAIFPDVLHVEAIVDRAAQHGWRIASHRHPGLLQVLYVQQGEATLHLAHGSETLTPPVVIVLPPNAVHGFTFAAGTVGVVVSIPTTLLDDSALQVDRVQQRAATARITGLIAILQDRHADADGPRDPSLRALAAALIWECAEATPAAGNTADLFTRFEVALRNHATQGWSVGDYARSLGASASSLNRVVRARAQMSVMGAVMAYRLELACKRLAYTRQPITVIAYDLGFSDPTHFARAFRKGIGCTPRAYRKRFEG</sequence>
<keyword evidence="3" id="KW-0010">Activator</keyword>
<dbReference type="InterPro" id="IPR009057">
    <property type="entry name" value="Homeodomain-like_sf"/>
</dbReference>
<feature type="domain" description="HTH araC/xylS-type" evidence="5">
    <location>
        <begin position="170"/>
        <end position="268"/>
    </location>
</feature>
<dbReference type="InterPro" id="IPR003313">
    <property type="entry name" value="AraC-bd"/>
</dbReference>
<keyword evidence="2" id="KW-0238">DNA-binding</keyword>
<organism evidence="6 7">
    <name type="scientific">Loktanella gaetbuli</name>
    <dbReference type="NCBI Taxonomy" id="2881335"/>
    <lineage>
        <taxon>Bacteria</taxon>
        <taxon>Pseudomonadati</taxon>
        <taxon>Pseudomonadota</taxon>
        <taxon>Alphaproteobacteria</taxon>
        <taxon>Rhodobacterales</taxon>
        <taxon>Roseobacteraceae</taxon>
        <taxon>Loktanella</taxon>
    </lineage>
</organism>
<dbReference type="EMBL" id="JAJATZ010000012">
    <property type="protein sequence ID" value="MCB5200789.1"/>
    <property type="molecule type" value="Genomic_DNA"/>
</dbReference>
<evidence type="ECO:0000256" key="4">
    <source>
        <dbReference type="ARBA" id="ARBA00023163"/>
    </source>
</evidence>
<dbReference type="Gene3D" id="2.60.120.10">
    <property type="entry name" value="Jelly Rolls"/>
    <property type="match status" value="1"/>
</dbReference>
<dbReference type="SUPFAM" id="SSF46689">
    <property type="entry name" value="Homeodomain-like"/>
    <property type="match status" value="1"/>
</dbReference>
<dbReference type="InterPro" id="IPR018062">
    <property type="entry name" value="HTH_AraC-typ_CS"/>
</dbReference>
<name>A0ABS8BYV2_9RHOB</name>
<dbReference type="InterPro" id="IPR020449">
    <property type="entry name" value="Tscrpt_reg_AraC-type_HTH"/>
</dbReference>
<dbReference type="InterPro" id="IPR014710">
    <property type="entry name" value="RmlC-like_jellyroll"/>
</dbReference>
<dbReference type="InterPro" id="IPR018060">
    <property type="entry name" value="HTH_AraC"/>
</dbReference>
<evidence type="ECO:0000256" key="3">
    <source>
        <dbReference type="ARBA" id="ARBA00023159"/>
    </source>
</evidence>
<protein>
    <submittedName>
        <fullName evidence="6">Helix-turn-helix domain-containing protein</fullName>
    </submittedName>
</protein>
<dbReference type="PROSITE" id="PS01124">
    <property type="entry name" value="HTH_ARAC_FAMILY_2"/>
    <property type="match status" value="1"/>
</dbReference>